<dbReference type="AlphaFoldDB" id="A0A412B1B2"/>
<organism evidence="1 2">
    <name type="scientific">[Clostridium] leptum</name>
    <dbReference type="NCBI Taxonomy" id="1535"/>
    <lineage>
        <taxon>Bacteria</taxon>
        <taxon>Bacillati</taxon>
        <taxon>Bacillota</taxon>
        <taxon>Clostridia</taxon>
        <taxon>Eubacteriales</taxon>
        <taxon>Oscillospiraceae</taxon>
        <taxon>Oscillospiraceae incertae sedis</taxon>
    </lineage>
</organism>
<dbReference type="EMBL" id="QRTC01000001">
    <property type="protein sequence ID" value="RGQ44795.1"/>
    <property type="molecule type" value="Genomic_DNA"/>
</dbReference>
<accession>A0A412B1B2</accession>
<proteinExistence type="predicted"/>
<sequence>MLFFTVSRGGGQGNARQLKTNSHGERRMAAFMIFRRFLKEDPSEIRKAYCLFYPPGRLRCFQKMISGFE</sequence>
<gene>
    <name evidence="1" type="ORF">DWY99_00430</name>
</gene>
<dbReference type="Proteomes" id="UP000284751">
    <property type="component" value="Unassembled WGS sequence"/>
</dbReference>
<protein>
    <submittedName>
        <fullName evidence="1">Uncharacterized protein</fullName>
    </submittedName>
</protein>
<comment type="caution">
    <text evidence="1">The sequence shown here is derived from an EMBL/GenBank/DDBJ whole genome shotgun (WGS) entry which is preliminary data.</text>
</comment>
<evidence type="ECO:0000313" key="1">
    <source>
        <dbReference type="EMBL" id="RGQ44795.1"/>
    </source>
</evidence>
<name>A0A412B1B2_9FIRM</name>
<evidence type="ECO:0000313" key="2">
    <source>
        <dbReference type="Proteomes" id="UP000284751"/>
    </source>
</evidence>
<reference evidence="1 2" key="1">
    <citation type="submission" date="2018-08" db="EMBL/GenBank/DDBJ databases">
        <title>A genome reference for cultivated species of the human gut microbiota.</title>
        <authorList>
            <person name="Zou Y."/>
            <person name="Xue W."/>
            <person name="Luo G."/>
        </authorList>
    </citation>
    <scope>NUCLEOTIDE SEQUENCE [LARGE SCALE GENOMIC DNA]</scope>
    <source>
        <strain evidence="1 2">AF28-26</strain>
    </source>
</reference>